<gene>
    <name evidence="4" type="ORF">cgd3_1630</name>
</gene>
<dbReference type="PANTHER" id="PTHR12857">
    <property type="entry name" value="CXXC MOTIF CONTAINING ZINC BINDING PROTEIN"/>
    <property type="match status" value="1"/>
</dbReference>
<comment type="caution">
    <text evidence="4">The sequence shown here is derived from an EMBL/GenBank/DDBJ whole genome shotgun (WGS) entry which is preliminary data.</text>
</comment>
<dbReference type="OrthoDB" id="10248838at2759"/>
<dbReference type="SUPFAM" id="SSF141678">
    <property type="entry name" value="MAL13P1.257-like"/>
    <property type="match status" value="1"/>
</dbReference>
<evidence type="ECO:0000313" key="5">
    <source>
        <dbReference type="Proteomes" id="UP000006726"/>
    </source>
</evidence>
<feature type="non-terminal residue" evidence="4">
    <location>
        <position position="1"/>
    </location>
</feature>
<sequence length="186" mass="21432">LLVLNPLGSNNNISLFKFQKLYIEMTVFVLYVQADFEGIEELIFPENYTWCFDIEQSAGSLTKERITVDPNESIEMENSRGIVNFAMKWESDKRQSTITCIKLNNISRMKVTSEDEGKLVPVAAFDCRGINLTKWNPSFGYNVISNSGKKFENINLEELEWCDFDENSNESVGIYNLNSEFRVHKV</sequence>
<dbReference type="Pfam" id="PF05907">
    <property type="entry name" value="CXXC_Zn-b_euk"/>
    <property type="match status" value="1"/>
</dbReference>
<organism evidence="4 5">
    <name type="scientific">Cryptosporidium parvum (strain Iowa II)</name>
    <dbReference type="NCBI Taxonomy" id="353152"/>
    <lineage>
        <taxon>Eukaryota</taxon>
        <taxon>Sar</taxon>
        <taxon>Alveolata</taxon>
        <taxon>Apicomplexa</taxon>
        <taxon>Conoidasida</taxon>
        <taxon>Coccidia</taxon>
        <taxon>Eucoccidiorida</taxon>
        <taxon>Eimeriorina</taxon>
        <taxon>Cryptosporidiidae</taxon>
        <taxon>Cryptosporidium</taxon>
    </lineage>
</organism>
<keyword evidence="3" id="KW-0862">Zinc</keyword>
<dbReference type="Proteomes" id="UP000006726">
    <property type="component" value="Chromosome 3"/>
</dbReference>
<comment type="similarity">
    <text evidence="1">Belongs to the UPF0587 family.</text>
</comment>
<keyword evidence="2" id="KW-0479">Metal-binding</keyword>
<proteinExistence type="inferred from homology"/>
<evidence type="ECO:0000256" key="2">
    <source>
        <dbReference type="ARBA" id="ARBA00022723"/>
    </source>
</evidence>
<dbReference type="InterPro" id="IPR008584">
    <property type="entry name" value="CXXC_Zn-binding_euk"/>
</dbReference>
<dbReference type="FunCoup" id="Q5CUS8">
    <property type="interactions" value="252"/>
</dbReference>
<keyword evidence="5" id="KW-1185">Reference proteome</keyword>
<dbReference type="InParanoid" id="Q5CUS8"/>
<dbReference type="EMBL" id="AAEE01000004">
    <property type="protein sequence ID" value="EAK89277.1"/>
    <property type="molecule type" value="Genomic_DNA"/>
</dbReference>
<dbReference type="GO" id="GO:0008270">
    <property type="term" value="F:zinc ion binding"/>
    <property type="evidence" value="ECO:0007669"/>
    <property type="project" value="TreeGrafter"/>
</dbReference>
<dbReference type="PANTHER" id="PTHR12857:SF0">
    <property type="entry name" value="CXXC MOTIF CONTAINING ZINC BINDING PROTEIN"/>
    <property type="match status" value="1"/>
</dbReference>
<dbReference type="GeneID" id="3373831"/>
<accession>Q5CUS8</accession>
<evidence type="ECO:0000256" key="3">
    <source>
        <dbReference type="ARBA" id="ARBA00022833"/>
    </source>
</evidence>
<reference evidence="4 5" key="1">
    <citation type="journal article" date="2004" name="Science">
        <title>Complete genome sequence of the apicomplexan, Cryptosporidium parvum.</title>
        <authorList>
            <person name="Abrahamsen M.S."/>
            <person name="Templeton T.J."/>
            <person name="Enomoto S."/>
            <person name="Abrahante J.E."/>
            <person name="Zhu G."/>
            <person name="Lancto C.A."/>
            <person name="Deng M."/>
            <person name="Liu C."/>
            <person name="Widmer G."/>
            <person name="Tzipori S."/>
            <person name="Buck G.A."/>
            <person name="Xu P."/>
            <person name="Bankier A.T."/>
            <person name="Dear P.H."/>
            <person name="Konfortov B.A."/>
            <person name="Spriggs H.F."/>
            <person name="Iyer L."/>
            <person name="Anantharaman V."/>
            <person name="Aravind L."/>
            <person name="Kapur V."/>
        </authorList>
    </citation>
    <scope>NUCLEOTIDE SEQUENCE [LARGE SCALE GENOMIC DNA]</scope>
    <source>
        <strain evidence="5">Iowa II</strain>
    </source>
</reference>
<dbReference type="KEGG" id="cpv:cgd3_1630"/>
<dbReference type="RefSeq" id="XP_626736.1">
    <property type="nucleotide sequence ID" value="XM_626736.1"/>
</dbReference>
<protein>
    <submittedName>
        <fullName evidence="4">Uncharacterized protein</fullName>
    </submittedName>
</protein>
<dbReference type="AlphaFoldDB" id="Q5CUS8"/>
<evidence type="ECO:0000313" key="4">
    <source>
        <dbReference type="EMBL" id="EAK89277.1"/>
    </source>
</evidence>
<dbReference type="OMA" id="NWCDYNQ"/>
<evidence type="ECO:0000256" key="1">
    <source>
        <dbReference type="ARBA" id="ARBA00007818"/>
    </source>
</evidence>
<name>Q5CUS8_CRYPI</name>